<dbReference type="Proteomes" id="UP000014629">
    <property type="component" value="Unassembled WGS sequence"/>
</dbReference>
<keyword evidence="1" id="KW-0812">Transmembrane</keyword>
<name>S4AKJ7_9ACTN</name>
<dbReference type="EMBL" id="AOPZ01000271">
    <property type="protein sequence ID" value="EPH41962.1"/>
    <property type="molecule type" value="Genomic_DNA"/>
</dbReference>
<evidence type="ECO:0000313" key="2">
    <source>
        <dbReference type="EMBL" id="EPH41962.1"/>
    </source>
</evidence>
<sequence>MTPSPRPSDPAPPCRRPLIIGAWLWVGLPLAYGLYELVHKAKQLFTG</sequence>
<dbReference type="AlphaFoldDB" id="S4AKJ7"/>
<protein>
    <submittedName>
        <fullName evidence="2">Uncharacterized protein</fullName>
    </submittedName>
</protein>
<dbReference type="PATRIC" id="fig|1286094.4.peg.4918"/>
<accession>S4AKJ7</accession>
<comment type="caution">
    <text evidence="2">The sequence shown here is derived from an EMBL/GenBank/DDBJ whole genome shotgun (WGS) entry which is preliminary data.</text>
</comment>
<keyword evidence="1" id="KW-1133">Transmembrane helix</keyword>
<keyword evidence="1" id="KW-0472">Membrane</keyword>
<keyword evidence="3" id="KW-1185">Reference proteome</keyword>
<gene>
    <name evidence="2" type="ORF">STRAU_4975</name>
</gene>
<feature type="transmembrane region" description="Helical" evidence="1">
    <location>
        <begin position="20"/>
        <end position="38"/>
    </location>
</feature>
<organism evidence="2 3">
    <name type="scientific">Streptomyces aurantiacus JA 4570</name>
    <dbReference type="NCBI Taxonomy" id="1286094"/>
    <lineage>
        <taxon>Bacteria</taxon>
        <taxon>Bacillati</taxon>
        <taxon>Actinomycetota</taxon>
        <taxon>Actinomycetes</taxon>
        <taxon>Kitasatosporales</taxon>
        <taxon>Streptomycetaceae</taxon>
        <taxon>Streptomyces</taxon>
        <taxon>Streptomyces aurantiacus group</taxon>
    </lineage>
</organism>
<evidence type="ECO:0000256" key="1">
    <source>
        <dbReference type="SAM" id="Phobius"/>
    </source>
</evidence>
<proteinExistence type="predicted"/>
<evidence type="ECO:0000313" key="3">
    <source>
        <dbReference type="Proteomes" id="UP000014629"/>
    </source>
</evidence>
<reference evidence="2 3" key="1">
    <citation type="submission" date="2013-02" db="EMBL/GenBank/DDBJ databases">
        <title>Draft Genome Sequence of Streptomyces aurantiacus, Which Produces Setomimycin.</title>
        <authorList>
            <person name="Gruening B.A."/>
            <person name="Praeg A."/>
            <person name="Erxleben A."/>
            <person name="Guenther S."/>
            <person name="Mueller M."/>
        </authorList>
    </citation>
    <scope>NUCLEOTIDE SEQUENCE [LARGE SCALE GENOMIC DNA]</scope>
    <source>
        <strain evidence="2 3">JA 4570</strain>
    </source>
</reference>